<dbReference type="Proteomes" id="UP000282106">
    <property type="component" value="Unassembled WGS sequence"/>
</dbReference>
<reference evidence="1 2" key="1">
    <citation type="submission" date="2018-10" db="EMBL/GenBank/DDBJ databases">
        <authorList>
            <person name="Chen W.-M."/>
        </authorList>
    </citation>
    <scope>NUCLEOTIDE SEQUENCE [LARGE SCALE GENOMIC DNA]</scope>
    <source>
        <strain evidence="1 2">THS-13</strain>
    </source>
</reference>
<organism evidence="1 2">
    <name type="scientific">Stagnimonas aquatica</name>
    <dbReference type="NCBI Taxonomy" id="2689987"/>
    <lineage>
        <taxon>Bacteria</taxon>
        <taxon>Pseudomonadati</taxon>
        <taxon>Pseudomonadota</taxon>
        <taxon>Gammaproteobacteria</taxon>
        <taxon>Nevskiales</taxon>
        <taxon>Nevskiaceae</taxon>
        <taxon>Stagnimonas</taxon>
    </lineage>
</organism>
<name>A0A3N0VGE9_9GAMM</name>
<proteinExistence type="predicted"/>
<dbReference type="Pfam" id="PF08850">
    <property type="entry name" value="DUF1820"/>
    <property type="match status" value="1"/>
</dbReference>
<keyword evidence="2" id="KW-1185">Reference proteome</keyword>
<dbReference type="InterPro" id="IPR014949">
    <property type="entry name" value="DUF1820"/>
</dbReference>
<dbReference type="AlphaFoldDB" id="A0A3N0VGE9"/>
<protein>
    <submittedName>
        <fullName evidence="1">DUF1820 family protein</fullName>
    </submittedName>
</protein>
<accession>A0A3N0VGE9</accession>
<sequence>MSQAKNLYRVTFRHQDQIWEVYARAISHGGLLGFIEVEKLVFGERSSIIADPGEEKLKSEFENVERTYIPVHAVVRIDEVSKMSTPRISAGGESGKVLPFPVFTPAGKS</sequence>
<evidence type="ECO:0000313" key="1">
    <source>
        <dbReference type="EMBL" id="ROH91730.1"/>
    </source>
</evidence>
<dbReference type="InParanoid" id="A0A3N0VGE9"/>
<gene>
    <name evidence="1" type="ORF">ED208_04910</name>
</gene>
<dbReference type="RefSeq" id="WP_123210774.1">
    <property type="nucleotide sequence ID" value="NZ_RJVO01000002.1"/>
</dbReference>
<evidence type="ECO:0000313" key="2">
    <source>
        <dbReference type="Proteomes" id="UP000282106"/>
    </source>
</evidence>
<dbReference type="EMBL" id="RJVO01000002">
    <property type="protein sequence ID" value="ROH91730.1"/>
    <property type="molecule type" value="Genomic_DNA"/>
</dbReference>
<comment type="caution">
    <text evidence="1">The sequence shown here is derived from an EMBL/GenBank/DDBJ whole genome shotgun (WGS) entry which is preliminary data.</text>
</comment>